<accession>A0A494X4A7</accession>
<dbReference type="OrthoDB" id="8758935at2"/>
<evidence type="ECO:0000313" key="3">
    <source>
        <dbReference type="Proteomes" id="UP000280434"/>
    </source>
</evidence>
<dbReference type="AlphaFoldDB" id="A0A494X4A7"/>
<comment type="caution">
    <text evidence="2">The sequence shown here is derived from an EMBL/GenBank/DDBJ whole genome shotgun (WGS) entry which is preliminary data.</text>
</comment>
<keyword evidence="1" id="KW-0732">Signal</keyword>
<organism evidence="2 3">
    <name type="scientific">Trinickia fusca</name>
    <dbReference type="NCBI Taxonomy" id="2419777"/>
    <lineage>
        <taxon>Bacteria</taxon>
        <taxon>Pseudomonadati</taxon>
        <taxon>Pseudomonadota</taxon>
        <taxon>Betaproteobacteria</taxon>
        <taxon>Burkholderiales</taxon>
        <taxon>Burkholderiaceae</taxon>
        <taxon>Trinickia</taxon>
    </lineage>
</organism>
<protein>
    <submittedName>
        <fullName evidence="2">Uncharacterized protein</fullName>
    </submittedName>
</protein>
<dbReference type="RefSeq" id="WP_121280458.1">
    <property type="nucleotide sequence ID" value="NZ_RBZV01000010.1"/>
</dbReference>
<sequence>MKMAAKAAAILVAALCTVGAYGAECTNIPARKPIDLADGINDVHVGTDTLKVVKAFVNVGTAHSYDTYTTFVAPNHPGDQWLHVRVRQPDSDVADFRSFESADSNVQAIALYCERGSLFVVQAEKIGANPPDLYLKPARVEFTTYRYHGESDFVRFDQDKKFQSTQPFLNASDGLVKEFFKK</sequence>
<evidence type="ECO:0000256" key="1">
    <source>
        <dbReference type="SAM" id="SignalP"/>
    </source>
</evidence>
<reference evidence="2 3" key="1">
    <citation type="submission" date="2018-10" db="EMBL/GenBank/DDBJ databases">
        <title>Paraburkholderia sp. 7MK8-2, isolated from soil.</title>
        <authorList>
            <person name="Gao Z.-H."/>
            <person name="Qiu L.-H."/>
        </authorList>
    </citation>
    <scope>NUCLEOTIDE SEQUENCE [LARGE SCALE GENOMIC DNA]</scope>
    <source>
        <strain evidence="2 3">7MK8-2</strain>
    </source>
</reference>
<dbReference type="EMBL" id="RBZV01000010">
    <property type="protein sequence ID" value="RKP45180.1"/>
    <property type="molecule type" value="Genomic_DNA"/>
</dbReference>
<dbReference type="Proteomes" id="UP000280434">
    <property type="component" value="Unassembled WGS sequence"/>
</dbReference>
<evidence type="ECO:0000313" key="2">
    <source>
        <dbReference type="EMBL" id="RKP45180.1"/>
    </source>
</evidence>
<keyword evidence="3" id="KW-1185">Reference proteome</keyword>
<proteinExistence type="predicted"/>
<name>A0A494X4A7_9BURK</name>
<gene>
    <name evidence="2" type="ORF">D7S89_20315</name>
</gene>
<feature type="signal peptide" evidence="1">
    <location>
        <begin position="1"/>
        <end position="22"/>
    </location>
</feature>
<feature type="chain" id="PRO_5019714445" evidence="1">
    <location>
        <begin position="23"/>
        <end position="182"/>
    </location>
</feature>